<dbReference type="GO" id="GO:0016491">
    <property type="term" value="F:oxidoreductase activity"/>
    <property type="evidence" value="ECO:0007669"/>
    <property type="project" value="UniProtKB-KW"/>
</dbReference>
<keyword evidence="1" id="KW-0560">Oxidoreductase</keyword>
<dbReference type="Proteomes" id="UP000179243">
    <property type="component" value="Unassembled WGS sequence"/>
</dbReference>
<evidence type="ECO:0000313" key="5">
    <source>
        <dbReference type="Proteomes" id="UP000179243"/>
    </source>
</evidence>
<dbReference type="EMBL" id="MFYX01000136">
    <property type="protein sequence ID" value="OGK01001.1"/>
    <property type="molecule type" value="Genomic_DNA"/>
</dbReference>
<dbReference type="AlphaFoldDB" id="A0A1F7F2Y0"/>
<dbReference type="Gene3D" id="3.30.360.10">
    <property type="entry name" value="Dihydrodipicolinate Reductase, domain 2"/>
    <property type="match status" value="1"/>
</dbReference>
<comment type="caution">
    <text evidence="4">The sequence shown here is derived from an EMBL/GenBank/DDBJ whole genome shotgun (WGS) entry which is preliminary data.</text>
</comment>
<dbReference type="Gene3D" id="3.40.50.720">
    <property type="entry name" value="NAD(P)-binding Rossmann-like Domain"/>
    <property type="match status" value="1"/>
</dbReference>
<dbReference type="PANTHER" id="PTHR43818">
    <property type="entry name" value="BCDNA.GH03377"/>
    <property type="match status" value="1"/>
</dbReference>
<dbReference type="SUPFAM" id="SSF51735">
    <property type="entry name" value="NAD(P)-binding Rossmann-fold domains"/>
    <property type="match status" value="1"/>
</dbReference>
<evidence type="ECO:0008006" key="6">
    <source>
        <dbReference type="Google" id="ProtNLM"/>
    </source>
</evidence>
<evidence type="ECO:0000313" key="4">
    <source>
        <dbReference type="EMBL" id="OGK01001.1"/>
    </source>
</evidence>
<evidence type="ECO:0000256" key="1">
    <source>
        <dbReference type="ARBA" id="ARBA00023002"/>
    </source>
</evidence>
<feature type="domain" description="GFO/IDH/MocA-like oxidoreductase" evidence="3">
    <location>
        <begin position="134"/>
        <end position="257"/>
    </location>
</feature>
<sequence length="329" mass="35994">MKICIIGASGHYWSTLKAVQADPDASVIGVAPGAPGEEMENLVNHPHLGRTTLYDCYTAMLEKEKPDIVVVNSHFYLNGKIAANTVRRGIHTYTEKPMATTLDDLNDLRKAAQENPKVLLLAMQELRYGPAVIAAKQAIDSGVVGEIVQATAQKSYKIGNRPAFYRKQETYGGIIPWIGTHAIDWIHWYTGKRFISGYASQTRIGNRDHGEMESAATAVLALEGSIPATINLDFCRPVEAPTHGDDRIRIIGSKGVVEVKDNTATLITDTAGPVDLEIGPERNVFREIMDTVREKKSGLLLSTGESFYVSEVCLKLRTSAETGAIVDLR</sequence>
<dbReference type="InterPro" id="IPR036291">
    <property type="entry name" value="NAD(P)-bd_dom_sf"/>
</dbReference>
<reference evidence="4 5" key="1">
    <citation type="journal article" date="2016" name="Nat. Commun.">
        <title>Thousands of microbial genomes shed light on interconnected biogeochemical processes in an aquifer system.</title>
        <authorList>
            <person name="Anantharaman K."/>
            <person name="Brown C.T."/>
            <person name="Hug L.A."/>
            <person name="Sharon I."/>
            <person name="Castelle C.J."/>
            <person name="Probst A.J."/>
            <person name="Thomas B.C."/>
            <person name="Singh A."/>
            <person name="Wilkins M.J."/>
            <person name="Karaoz U."/>
            <person name="Brodie E.L."/>
            <person name="Williams K.H."/>
            <person name="Hubbard S.S."/>
            <person name="Banfield J.F."/>
        </authorList>
    </citation>
    <scope>NUCLEOTIDE SEQUENCE [LARGE SCALE GENOMIC DNA]</scope>
</reference>
<organism evidence="4 5">
    <name type="scientific">Candidatus Raymondbacteria bacterium RIFOXYD12_FULL_49_13</name>
    <dbReference type="NCBI Taxonomy" id="1817890"/>
    <lineage>
        <taxon>Bacteria</taxon>
        <taxon>Raymondiibacteriota</taxon>
    </lineage>
</organism>
<dbReference type="InterPro" id="IPR050463">
    <property type="entry name" value="Gfo/Idh/MocA_oxidrdct_glycsds"/>
</dbReference>
<dbReference type="PANTHER" id="PTHR43818:SF11">
    <property type="entry name" value="BCDNA.GH03377"/>
    <property type="match status" value="1"/>
</dbReference>
<feature type="domain" description="Gfo/Idh/MocA-like oxidoreductase N-terminal" evidence="2">
    <location>
        <begin position="2"/>
        <end position="120"/>
    </location>
</feature>
<dbReference type="InterPro" id="IPR000683">
    <property type="entry name" value="Gfo/Idh/MocA-like_OxRdtase_N"/>
</dbReference>
<dbReference type="Pfam" id="PF22725">
    <property type="entry name" value="GFO_IDH_MocA_C3"/>
    <property type="match status" value="1"/>
</dbReference>
<proteinExistence type="predicted"/>
<evidence type="ECO:0000259" key="3">
    <source>
        <dbReference type="Pfam" id="PF22725"/>
    </source>
</evidence>
<evidence type="ECO:0000259" key="2">
    <source>
        <dbReference type="Pfam" id="PF01408"/>
    </source>
</evidence>
<dbReference type="InterPro" id="IPR055170">
    <property type="entry name" value="GFO_IDH_MocA-like_dom"/>
</dbReference>
<dbReference type="SUPFAM" id="SSF55347">
    <property type="entry name" value="Glyceraldehyde-3-phosphate dehydrogenase-like, C-terminal domain"/>
    <property type="match status" value="1"/>
</dbReference>
<dbReference type="GO" id="GO:0000166">
    <property type="term" value="F:nucleotide binding"/>
    <property type="evidence" value="ECO:0007669"/>
    <property type="project" value="InterPro"/>
</dbReference>
<gene>
    <name evidence="4" type="ORF">A2519_17255</name>
</gene>
<protein>
    <recommendedName>
        <fullName evidence="6">Oxidoreductase</fullName>
    </recommendedName>
</protein>
<accession>A0A1F7F2Y0</accession>
<dbReference type="Pfam" id="PF01408">
    <property type="entry name" value="GFO_IDH_MocA"/>
    <property type="match status" value="1"/>
</dbReference>
<name>A0A1F7F2Y0_UNCRA</name>